<dbReference type="Proteomes" id="UP000036681">
    <property type="component" value="Unplaced"/>
</dbReference>
<dbReference type="WBParaSite" id="ALUE_0000048601-mRNA-1">
    <property type="protein sequence ID" value="ALUE_0000048601-mRNA-1"/>
    <property type="gene ID" value="ALUE_0000048601"/>
</dbReference>
<dbReference type="AlphaFoldDB" id="A0A0M3HG41"/>
<accession>A0A0M3HG41</accession>
<protein>
    <submittedName>
        <fullName evidence="2">SAM-dependent methyltransferase</fullName>
    </submittedName>
</protein>
<keyword evidence="1" id="KW-1185">Reference proteome</keyword>
<evidence type="ECO:0000313" key="2">
    <source>
        <dbReference type="WBParaSite" id="ALUE_0000048601-mRNA-1"/>
    </source>
</evidence>
<proteinExistence type="predicted"/>
<evidence type="ECO:0000313" key="1">
    <source>
        <dbReference type="Proteomes" id="UP000036681"/>
    </source>
</evidence>
<name>A0A0M3HG41_ASCLU</name>
<sequence>MALFSKEFAFSIVQTAASQESRGAELAPIYART</sequence>
<organism evidence="1 2">
    <name type="scientific">Ascaris lumbricoides</name>
    <name type="common">Giant roundworm</name>
    <dbReference type="NCBI Taxonomy" id="6252"/>
    <lineage>
        <taxon>Eukaryota</taxon>
        <taxon>Metazoa</taxon>
        <taxon>Ecdysozoa</taxon>
        <taxon>Nematoda</taxon>
        <taxon>Chromadorea</taxon>
        <taxon>Rhabditida</taxon>
        <taxon>Spirurina</taxon>
        <taxon>Ascaridomorpha</taxon>
        <taxon>Ascaridoidea</taxon>
        <taxon>Ascarididae</taxon>
        <taxon>Ascaris</taxon>
    </lineage>
</organism>
<reference evidence="2" key="1">
    <citation type="submission" date="2017-02" db="UniProtKB">
        <authorList>
            <consortium name="WormBaseParasite"/>
        </authorList>
    </citation>
    <scope>IDENTIFICATION</scope>
</reference>